<name>A0A511JEP6_9CELL</name>
<dbReference type="Gene3D" id="3.40.50.10140">
    <property type="entry name" value="Toll/interleukin-1 receptor homology (TIR) domain"/>
    <property type="match status" value="1"/>
</dbReference>
<dbReference type="OrthoDB" id="122965at2"/>
<proteinExistence type="predicted"/>
<protein>
    <recommendedName>
        <fullName evidence="1">TIR domain-containing protein</fullName>
    </recommendedName>
</protein>
<feature type="domain" description="TIR" evidence="1">
    <location>
        <begin position="127"/>
        <end position="257"/>
    </location>
</feature>
<accession>A0A511JEP6</accession>
<comment type="caution">
    <text evidence="2">The sequence shown here is derived from an EMBL/GenBank/DDBJ whole genome shotgun (WGS) entry which is preliminary data.</text>
</comment>
<sequence>MVLYSDGVQFAIGVDWPAAQTLTAMARGVIAAIAAQEPEPLDADVVAATCAFFSWDAEQLPFGTTVSQVPEPGVVIAVDTRGRGDDGGGGGLVPLLRRALLQHETYGPRVRRFLRSPDAVREPAPLFRFDAFVSYSALDGPLAAGLVRELGASGVVCFLAEIALAAGRLWADQLHRALLSSRAAVILLTPRSVHSEWVQVEAGAMWALGRPVLPTLAGLAPADVPASVRALMPEDLVLVAPSSSSTDTPAEALARTLVPLLLGIRETGDGA</sequence>
<dbReference type="EMBL" id="BJWH01000001">
    <property type="protein sequence ID" value="GEL96471.1"/>
    <property type="molecule type" value="Genomic_DNA"/>
</dbReference>
<gene>
    <name evidence="2" type="ORF">CTE05_00180</name>
</gene>
<reference evidence="2 3" key="1">
    <citation type="submission" date="2019-07" db="EMBL/GenBank/DDBJ databases">
        <title>Whole genome shotgun sequence of Cellulomonas terrae NBRC 100819.</title>
        <authorList>
            <person name="Hosoyama A."/>
            <person name="Uohara A."/>
            <person name="Ohji S."/>
            <person name="Ichikawa N."/>
        </authorList>
    </citation>
    <scope>NUCLEOTIDE SEQUENCE [LARGE SCALE GENOMIC DNA]</scope>
    <source>
        <strain evidence="2 3">NBRC 100819</strain>
    </source>
</reference>
<dbReference type="InterPro" id="IPR035897">
    <property type="entry name" value="Toll_tir_struct_dom_sf"/>
</dbReference>
<dbReference type="Proteomes" id="UP000321049">
    <property type="component" value="Unassembled WGS sequence"/>
</dbReference>
<dbReference type="AlphaFoldDB" id="A0A511JEP6"/>
<keyword evidence="3" id="KW-1185">Reference proteome</keyword>
<dbReference type="GO" id="GO:0007165">
    <property type="term" value="P:signal transduction"/>
    <property type="evidence" value="ECO:0007669"/>
    <property type="project" value="InterPro"/>
</dbReference>
<evidence type="ECO:0000259" key="1">
    <source>
        <dbReference type="PROSITE" id="PS50104"/>
    </source>
</evidence>
<dbReference type="SUPFAM" id="SSF52200">
    <property type="entry name" value="Toll/Interleukin receptor TIR domain"/>
    <property type="match status" value="1"/>
</dbReference>
<dbReference type="PROSITE" id="PS50104">
    <property type="entry name" value="TIR"/>
    <property type="match status" value="1"/>
</dbReference>
<dbReference type="Pfam" id="PF13676">
    <property type="entry name" value="TIR_2"/>
    <property type="match status" value="1"/>
</dbReference>
<evidence type="ECO:0000313" key="2">
    <source>
        <dbReference type="EMBL" id="GEL96471.1"/>
    </source>
</evidence>
<dbReference type="InterPro" id="IPR000157">
    <property type="entry name" value="TIR_dom"/>
</dbReference>
<evidence type="ECO:0000313" key="3">
    <source>
        <dbReference type="Proteomes" id="UP000321049"/>
    </source>
</evidence>
<organism evidence="2 3">
    <name type="scientific">Cellulomonas terrae</name>
    <dbReference type="NCBI Taxonomy" id="311234"/>
    <lineage>
        <taxon>Bacteria</taxon>
        <taxon>Bacillati</taxon>
        <taxon>Actinomycetota</taxon>
        <taxon>Actinomycetes</taxon>
        <taxon>Micrococcales</taxon>
        <taxon>Cellulomonadaceae</taxon>
        <taxon>Cellulomonas</taxon>
    </lineage>
</organism>